<keyword evidence="3" id="KW-1185">Reference proteome</keyword>
<protein>
    <submittedName>
        <fullName evidence="2">Uncharacterized protein</fullName>
    </submittedName>
</protein>
<dbReference type="EMBL" id="MNCJ02000319">
    <property type="protein sequence ID" value="KAF5809703.1"/>
    <property type="molecule type" value="Genomic_DNA"/>
</dbReference>
<evidence type="ECO:0000256" key="1">
    <source>
        <dbReference type="SAM" id="Coils"/>
    </source>
</evidence>
<keyword evidence="1" id="KW-0175">Coiled coil</keyword>
<sequence length="186" mass="20204">MQDCQNGRGDQVICKQEDSCKELEAHELILVDVNRHLVEAEARATKTKEERDDLATMNANLVVDRTWMRNFGVINIVNTILDAPENTDTVADVVARAREARCKAGYTGCLAQVNVVSVKKFTDEWGALRGVDTEATLSAATEAYDGLIVPALAQIEECLGADDYVDCLRTLFEPKGNVEGEGGAGA</sequence>
<reference evidence="2" key="1">
    <citation type="journal article" date="2017" name="Nature">
        <title>The sunflower genome provides insights into oil metabolism, flowering and Asterid evolution.</title>
        <authorList>
            <person name="Badouin H."/>
            <person name="Gouzy J."/>
            <person name="Grassa C.J."/>
            <person name="Murat F."/>
            <person name="Staton S.E."/>
            <person name="Cottret L."/>
            <person name="Lelandais-Briere C."/>
            <person name="Owens G.L."/>
            <person name="Carrere S."/>
            <person name="Mayjonade B."/>
            <person name="Legrand L."/>
            <person name="Gill N."/>
            <person name="Kane N.C."/>
            <person name="Bowers J.E."/>
            <person name="Hubner S."/>
            <person name="Bellec A."/>
            <person name="Berard A."/>
            <person name="Berges H."/>
            <person name="Blanchet N."/>
            <person name="Boniface M.C."/>
            <person name="Brunel D."/>
            <person name="Catrice O."/>
            <person name="Chaidir N."/>
            <person name="Claudel C."/>
            <person name="Donnadieu C."/>
            <person name="Faraut T."/>
            <person name="Fievet G."/>
            <person name="Helmstetter N."/>
            <person name="King M."/>
            <person name="Knapp S.J."/>
            <person name="Lai Z."/>
            <person name="Le Paslier M.C."/>
            <person name="Lippi Y."/>
            <person name="Lorenzon L."/>
            <person name="Mandel J.R."/>
            <person name="Marage G."/>
            <person name="Marchand G."/>
            <person name="Marquand E."/>
            <person name="Bret-Mestries E."/>
            <person name="Morien E."/>
            <person name="Nambeesan S."/>
            <person name="Nguyen T."/>
            <person name="Pegot-Espagnet P."/>
            <person name="Pouilly N."/>
            <person name="Raftis F."/>
            <person name="Sallet E."/>
            <person name="Schiex T."/>
            <person name="Thomas J."/>
            <person name="Vandecasteele C."/>
            <person name="Vares D."/>
            <person name="Vear F."/>
            <person name="Vautrin S."/>
            <person name="Crespi M."/>
            <person name="Mangin B."/>
            <person name="Burke J.M."/>
            <person name="Salse J."/>
            <person name="Munos S."/>
            <person name="Vincourt P."/>
            <person name="Rieseberg L.H."/>
            <person name="Langlade N.B."/>
        </authorList>
    </citation>
    <scope>NUCLEOTIDE SEQUENCE</scope>
    <source>
        <tissue evidence="2">Leaves</tissue>
    </source>
</reference>
<dbReference type="Proteomes" id="UP000215914">
    <property type="component" value="Unassembled WGS sequence"/>
</dbReference>
<accession>A0A9K3J7D2</accession>
<organism evidence="2 3">
    <name type="scientific">Helianthus annuus</name>
    <name type="common">Common sunflower</name>
    <dbReference type="NCBI Taxonomy" id="4232"/>
    <lineage>
        <taxon>Eukaryota</taxon>
        <taxon>Viridiplantae</taxon>
        <taxon>Streptophyta</taxon>
        <taxon>Embryophyta</taxon>
        <taxon>Tracheophyta</taxon>
        <taxon>Spermatophyta</taxon>
        <taxon>Magnoliopsida</taxon>
        <taxon>eudicotyledons</taxon>
        <taxon>Gunneridae</taxon>
        <taxon>Pentapetalae</taxon>
        <taxon>asterids</taxon>
        <taxon>campanulids</taxon>
        <taxon>Asterales</taxon>
        <taxon>Asteraceae</taxon>
        <taxon>Asteroideae</taxon>
        <taxon>Heliantheae alliance</taxon>
        <taxon>Heliantheae</taxon>
        <taxon>Helianthus</taxon>
    </lineage>
</organism>
<evidence type="ECO:0000313" key="2">
    <source>
        <dbReference type="EMBL" id="KAF5809703.1"/>
    </source>
</evidence>
<evidence type="ECO:0000313" key="3">
    <source>
        <dbReference type="Proteomes" id="UP000215914"/>
    </source>
</evidence>
<comment type="caution">
    <text evidence="2">The sequence shown here is derived from an EMBL/GenBank/DDBJ whole genome shotgun (WGS) entry which is preliminary data.</text>
</comment>
<gene>
    <name evidence="2" type="ORF">HanXRQr2_Chr04g0160401</name>
</gene>
<proteinExistence type="predicted"/>
<reference evidence="2" key="2">
    <citation type="submission" date="2020-06" db="EMBL/GenBank/DDBJ databases">
        <title>Helianthus annuus Genome sequencing and assembly Release 2.</title>
        <authorList>
            <person name="Gouzy J."/>
            <person name="Langlade N."/>
            <person name="Munos S."/>
        </authorList>
    </citation>
    <scope>NUCLEOTIDE SEQUENCE</scope>
    <source>
        <tissue evidence="2">Leaves</tissue>
    </source>
</reference>
<dbReference type="AlphaFoldDB" id="A0A9K3J7D2"/>
<feature type="coiled-coil region" evidence="1">
    <location>
        <begin position="30"/>
        <end position="57"/>
    </location>
</feature>
<name>A0A9K3J7D2_HELAN</name>
<dbReference type="Gramene" id="mRNA:HanXRQr2_Chr04g0160401">
    <property type="protein sequence ID" value="mRNA:HanXRQr2_Chr04g0160401"/>
    <property type="gene ID" value="HanXRQr2_Chr04g0160401"/>
</dbReference>